<protein>
    <recommendedName>
        <fullName evidence="7">DoxX family protein</fullName>
    </recommendedName>
</protein>
<dbReference type="OrthoDB" id="329282at2"/>
<keyword evidence="2" id="KW-0812">Transmembrane</keyword>
<sequence>MMLRRVARPLLASVFVADGWRAVRHPAAEVEHLPQARPALTQLADKAPVQLSPDLIVRAAGAAKIVAGGLLGLGIAPRAAATVLTVLHLPTVVAANPFWDATGEKRREHLLGLLRDSAVLGGLLLAAADTAGKPSIAWRLDTARSTSAKHVATSAKHAKRTAKVARIAAKQTIARVPDKAKLALHEVTDHS</sequence>
<dbReference type="AlphaFoldDB" id="A0A2U1ZZ04"/>
<dbReference type="Proteomes" id="UP000245166">
    <property type="component" value="Unassembled WGS sequence"/>
</dbReference>
<organism evidence="5 6">
    <name type="scientific">Serinibacter arcticus</name>
    <dbReference type="NCBI Taxonomy" id="1655435"/>
    <lineage>
        <taxon>Bacteria</taxon>
        <taxon>Bacillati</taxon>
        <taxon>Actinomycetota</taxon>
        <taxon>Actinomycetes</taxon>
        <taxon>Micrococcales</taxon>
        <taxon>Beutenbergiaceae</taxon>
        <taxon>Serinibacter</taxon>
    </lineage>
</organism>
<dbReference type="InterPro" id="IPR032808">
    <property type="entry name" value="DoxX"/>
</dbReference>
<comment type="subcellular location">
    <subcellularLocation>
        <location evidence="1">Membrane</location>
        <topology evidence="1">Multi-pass membrane protein</topology>
    </subcellularLocation>
</comment>
<evidence type="ECO:0008006" key="7">
    <source>
        <dbReference type="Google" id="ProtNLM"/>
    </source>
</evidence>
<evidence type="ECO:0000256" key="3">
    <source>
        <dbReference type="ARBA" id="ARBA00022989"/>
    </source>
</evidence>
<evidence type="ECO:0000256" key="4">
    <source>
        <dbReference type="ARBA" id="ARBA00023136"/>
    </source>
</evidence>
<proteinExistence type="predicted"/>
<dbReference type="EMBL" id="PYHR01000002">
    <property type="protein sequence ID" value="PWD52152.1"/>
    <property type="molecule type" value="Genomic_DNA"/>
</dbReference>
<keyword evidence="4" id="KW-0472">Membrane</keyword>
<evidence type="ECO:0000256" key="1">
    <source>
        <dbReference type="ARBA" id="ARBA00004141"/>
    </source>
</evidence>
<dbReference type="Pfam" id="PF07681">
    <property type="entry name" value="DoxX"/>
    <property type="match status" value="1"/>
</dbReference>
<reference evidence="5 6" key="1">
    <citation type="submission" date="2018-03" db="EMBL/GenBank/DDBJ databases">
        <title>Genome assembly of novel Miniimonas species PCH200.</title>
        <authorList>
            <person name="Thakur V."/>
            <person name="Kumar V."/>
            <person name="Singh D."/>
        </authorList>
    </citation>
    <scope>NUCLEOTIDE SEQUENCE [LARGE SCALE GENOMIC DNA]</scope>
    <source>
        <strain evidence="5 6">PCH200</strain>
    </source>
</reference>
<evidence type="ECO:0000313" key="5">
    <source>
        <dbReference type="EMBL" id="PWD52152.1"/>
    </source>
</evidence>
<accession>A0A2U1ZZ04</accession>
<evidence type="ECO:0000256" key="2">
    <source>
        <dbReference type="ARBA" id="ARBA00022692"/>
    </source>
</evidence>
<dbReference type="GO" id="GO:0016020">
    <property type="term" value="C:membrane"/>
    <property type="evidence" value="ECO:0007669"/>
    <property type="project" value="UniProtKB-SubCell"/>
</dbReference>
<keyword evidence="3" id="KW-1133">Transmembrane helix</keyword>
<comment type="caution">
    <text evidence="5">The sequence shown here is derived from an EMBL/GenBank/DDBJ whole genome shotgun (WGS) entry which is preliminary data.</text>
</comment>
<keyword evidence="6" id="KW-1185">Reference proteome</keyword>
<dbReference type="RefSeq" id="WP_109230533.1">
    <property type="nucleotide sequence ID" value="NZ_PYHR01000002.1"/>
</dbReference>
<gene>
    <name evidence="5" type="ORF">C8046_17385</name>
</gene>
<name>A0A2U1ZZ04_9MICO</name>
<evidence type="ECO:0000313" key="6">
    <source>
        <dbReference type="Proteomes" id="UP000245166"/>
    </source>
</evidence>